<evidence type="ECO:0000256" key="1">
    <source>
        <dbReference type="ARBA" id="ARBA00022490"/>
    </source>
</evidence>
<organism evidence="8 9">
    <name type="scientific">Candidatus Doudnabacteria bacterium RIFCSPHIGHO2_01_FULL_46_24</name>
    <dbReference type="NCBI Taxonomy" id="1817825"/>
    <lineage>
        <taxon>Bacteria</taxon>
        <taxon>Candidatus Doudnaibacteriota</taxon>
    </lineage>
</organism>
<evidence type="ECO:0000256" key="5">
    <source>
        <dbReference type="ARBA" id="ARBA00022691"/>
    </source>
</evidence>
<dbReference type="InterPro" id="IPR014777">
    <property type="entry name" value="4pyrrole_Mease_sub1"/>
</dbReference>
<dbReference type="InterPro" id="IPR000878">
    <property type="entry name" value="4pyrrol_Mease"/>
</dbReference>
<sequence>MLFIVSTPIGNLKDITLRAVETLKSADFIIAENPAHSSRLLQHYQIPKKKIIQFAEHNEHKALPNIISQLSTANGALITDAGTPGISDPGFRLVRACVEAGIKVVPIPGPSAVIAALSAAGLPTDRFLFVGFLPRKENSLIKTVRLAKETASTLIGYDSPFRIAKTVELIAKNFPEAKVVVARELTKVYEEFIRGTAEQVSTDLKSKRTIKGEITILISFK</sequence>
<protein>
    <recommendedName>
        <fullName evidence="6">Ribosomal RNA small subunit methyltransferase I</fullName>
        <ecNumber evidence="6">2.1.1.198</ecNumber>
    </recommendedName>
    <alternativeName>
        <fullName evidence="6">16S rRNA 2'-O-ribose C1402 methyltransferase</fullName>
    </alternativeName>
    <alternativeName>
        <fullName evidence="6">rRNA (cytidine-2'-O-)-methyltransferase RsmI</fullName>
    </alternativeName>
</protein>
<dbReference type="EMBL" id="MFEL01000018">
    <property type="protein sequence ID" value="OGE80829.1"/>
    <property type="molecule type" value="Genomic_DNA"/>
</dbReference>
<reference evidence="8 9" key="1">
    <citation type="journal article" date="2016" name="Nat. Commun.">
        <title>Thousands of microbial genomes shed light on interconnected biogeochemical processes in an aquifer system.</title>
        <authorList>
            <person name="Anantharaman K."/>
            <person name="Brown C.T."/>
            <person name="Hug L.A."/>
            <person name="Sharon I."/>
            <person name="Castelle C.J."/>
            <person name="Probst A.J."/>
            <person name="Thomas B.C."/>
            <person name="Singh A."/>
            <person name="Wilkins M.J."/>
            <person name="Karaoz U."/>
            <person name="Brodie E.L."/>
            <person name="Williams K.H."/>
            <person name="Hubbard S.S."/>
            <person name="Banfield J.F."/>
        </authorList>
    </citation>
    <scope>NUCLEOTIDE SEQUENCE [LARGE SCALE GENOMIC DNA]</scope>
</reference>
<dbReference type="STRING" id="1817825.A2720_04700"/>
<dbReference type="Proteomes" id="UP000178892">
    <property type="component" value="Unassembled WGS sequence"/>
</dbReference>
<dbReference type="Pfam" id="PF00590">
    <property type="entry name" value="TP_methylase"/>
    <property type="match status" value="1"/>
</dbReference>
<dbReference type="InterPro" id="IPR008189">
    <property type="entry name" value="rRNA_ssu_MeTfrase_I"/>
</dbReference>
<gene>
    <name evidence="6" type="primary">rsmI</name>
    <name evidence="8" type="ORF">A2720_04700</name>
</gene>
<comment type="catalytic activity">
    <reaction evidence="6">
        <text>cytidine(1402) in 16S rRNA + S-adenosyl-L-methionine = 2'-O-methylcytidine(1402) in 16S rRNA + S-adenosyl-L-homocysteine + H(+)</text>
        <dbReference type="Rhea" id="RHEA:42924"/>
        <dbReference type="Rhea" id="RHEA-COMP:10285"/>
        <dbReference type="Rhea" id="RHEA-COMP:10286"/>
        <dbReference type="ChEBI" id="CHEBI:15378"/>
        <dbReference type="ChEBI" id="CHEBI:57856"/>
        <dbReference type="ChEBI" id="CHEBI:59789"/>
        <dbReference type="ChEBI" id="CHEBI:74495"/>
        <dbReference type="ChEBI" id="CHEBI:82748"/>
        <dbReference type="EC" id="2.1.1.198"/>
    </reaction>
</comment>
<dbReference type="InterPro" id="IPR014776">
    <property type="entry name" value="4pyrrole_Mease_sub2"/>
</dbReference>
<keyword evidence="3 6" id="KW-0489">Methyltransferase</keyword>
<comment type="subcellular location">
    <subcellularLocation>
        <location evidence="6">Cytoplasm</location>
    </subcellularLocation>
</comment>
<keyword evidence="5 6" id="KW-0949">S-adenosyl-L-methionine</keyword>
<keyword evidence="1 6" id="KW-0963">Cytoplasm</keyword>
<comment type="function">
    <text evidence="6">Catalyzes the 2'-O-methylation of the ribose of cytidine 1402 (C1402) in 16S rRNA.</text>
</comment>
<dbReference type="InterPro" id="IPR035996">
    <property type="entry name" value="4pyrrol_Methylase_sf"/>
</dbReference>
<dbReference type="GO" id="GO:0005737">
    <property type="term" value="C:cytoplasm"/>
    <property type="evidence" value="ECO:0007669"/>
    <property type="project" value="UniProtKB-SubCell"/>
</dbReference>
<comment type="similarity">
    <text evidence="6">Belongs to the methyltransferase superfamily. RsmI family.</text>
</comment>
<feature type="domain" description="Tetrapyrrole methylase" evidence="7">
    <location>
        <begin position="1"/>
        <end position="200"/>
    </location>
</feature>
<evidence type="ECO:0000313" key="8">
    <source>
        <dbReference type="EMBL" id="OGE80829.1"/>
    </source>
</evidence>
<keyword evidence="2 6" id="KW-0698">rRNA processing</keyword>
<dbReference type="Gene3D" id="3.40.1010.10">
    <property type="entry name" value="Cobalt-precorrin-4 Transmethylase, Domain 1"/>
    <property type="match status" value="1"/>
</dbReference>
<dbReference type="PANTHER" id="PTHR46111:SF1">
    <property type="entry name" value="RIBOSOMAL RNA SMALL SUBUNIT METHYLTRANSFERASE I"/>
    <property type="match status" value="1"/>
</dbReference>
<dbReference type="EC" id="2.1.1.198" evidence="6"/>
<dbReference type="GO" id="GO:0070677">
    <property type="term" value="F:rRNA (cytosine-2'-O-)-methyltransferase activity"/>
    <property type="evidence" value="ECO:0007669"/>
    <property type="project" value="UniProtKB-UniRule"/>
</dbReference>
<evidence type="ECO:0000313" key="9">
    <source>
        <dbReference type="Proteomes" id="UP000178892"/>
    </source>
</evidence>
<evidence type="ECO:0000256" key="4">
    <source>
        <dbReference type="ARBA" id="ARBA00022679"/>
    </source>
</evidence>
<keyword evidence="4 6" id="KW-0808">Transferase</keyword>
<dbReference type="SUPFAM" id="SSF53790">
    <property type="entry name" value="Tetrapyrrole methylase"/>
    <property type="match status" value="1"/>
</dbReference>
<dbReference type="Gene3D" id="3.30.950.10">
    <property type="entry name" value="Methyltransferase, Cobalt-precorrin-4 Transmethylase, Domain 2"/>
    <property type="match status" value="1"/>
</dbReference>
<dbReference type="CDD" id="cd11648">
    <property type="entry name" value="RsmI"/>
    <property type="match status" value="1"/>
</dbReference>
<dbReference type="AlphaFoldDB" id="A0A1F5NT34"/>
<dbReference type="PANTHER" id="PTHR46111">
    <property type="entry name" value="RIBOSOMAL RNA SMALL SUBUNIT METHYLTRANSFERASE I"/>
    <property type="match status" value="1"/>
</dbReference>
<evidence type="ECO:0000256" key="6">
    <source>
        <dbReference type="HAMAP-Rule" id="MF_01877"/>
    </source>
</evidence>
<accession>A0A1F5NT34</accession>
<evidence type="ECO:0000256" key="3">
    <source>
        <dbReference type="ARBA" id="ARBA00022603"/>
    </source>
</evidence>
<evidence type="ECO:0000256" key="2">
    <source>
        <dbReference type="ARBA" id="ARBA00022552"/>
    </source>
</evidence>
<name>A0A1F5NT34_9BACT</name>
<dbReference type="PIRSF" id="PIRSF005917">
    <property type="entry name" value="MTase_YraL"/>
    <property type="match status" value="1"/>
</dbReference>
<evidence type="ECO:0000259" key="7">
    <source>
        <dbReference type="Pfam" id="PF00590"/>
    </source>
</evidence>
<proteinExistence type="inferred from homology"/>
<dbReference type="HAMAP" id="MF_01877">
    <property type="entry name" value="16SrRNA_methyltr_I"/>
    <property type="match status" value="1"/>
</dbReference>
<dbReference type="NCBIfam" id="TIGR00096">
    <property type="entry name" value="16S rRNA (cytidine(1402)-2'-O)-methyltransferase"/>
    <property type="match status" value="1"/>
</dbReference>
<comment type="caution">
    <text evidence="8">The sequence shown here is derived from an EMBL/GenBank/DDBJ whole genome shotgun (WGS) entry which is preliminary data.</text>
</comment>